<comment type="caution">
    <text evidence="4">The sequence shown here is derived from an EMBL/GenBank/DDBJ whole genome shotgun (WGS) entry which is preliminary data.</text>
</comment>
<evidence type="ECO:0000256" key="1">
    <source>
        <dbReference type="ARBA" id="ARBA00022908"/>
    </source>
</evidence>
<dbReference type="CDD" id="cd00796">
    <property type="entry name" value="INT_Rci_Hp1_C"/>
    <property type="match status" value="1"/>
</dbReference>
<dbReference type="SUPFAM" id="SSF56349">
    <property type="entry name" value="DNA breaking-rejoining enzymes"/>
    <property type="match status" value="1"/>
</dbReference>
<keyword evidence="5" id="KW-1185">Reference proteome</keyword>
<dbReference type="PANTHER" id="PTHR30349">
    <property type="entry name" value="PHAGE INTEGRASE-RELATED"/>
    <property type="match status" value="1"/>
</dbReference>
<dbReference type="Gene3D" id="1.10.443.10">
    <property type="entry name" value="Intergrase catalytic core"/>
    <property type="match status" value="1"/>
</dbReference>
<dbReference type="InterPro" id="IPR050090">
    <property type="entry name" value="Tyrosine_recombinase_XerCD"/>
</dbReference>
<evidence type="ECO:0000313" key="4">
    <source>
        <dbReference type="EMBL" id="TWI31093.1"/>
    </source>
</evidence>
<keyword evidence="1" id="KW-0229">DNA integration</keyword>
<protein>
    <submittedName>
        <fullName evidence="4">Site-specific recombinase XerD</fullName>
    </submittedName>
</protein>
<sequence>MPYRPKGTRYWHYDFQVRGRRFHGSCGTEDYEEAKAVEAGARVEARNAPEVTGHFSVSQALGTYWTDICQHQPSARTARSQGKMILTVLDGIKPMSDLTNSELMRYVASRRATVANATVNRELQMLGRALRHMEKIHGAAMPKIDLKAVQTAEPEERVRELSPAEQKRMFKHLRPDLAPFVTFALLTGARLSTITELRWSDIDHDNRRMTFRLKGGGKMKYPISQEIADLLVTLPRSDLPTHSRYVFTFEVQNRKDQRRKIVPNGGGIMEDFRSAMAAAEIEDFRFHDLRHTFATRLLRHTGNLKLVSRLLGHSKVETTARYAHVLDGDLAHALDSLSLMGVSRRKSRSGRKKEY</sequence>
<gene>
    <name evidence="4" type="ORF">IQ24_03318</name>
</gene>
<dbReference type="AlphaFoldDB" id="A0A562NG82"/>
<keyword evidence="2" id="KW-0233">DNA recombination</keyword>
<dbReference type="InterPro" id="IPR002104">
    <property type="entry name" value="Integrase_catalytic"/>
</dbReference>
<organism evidence="4 5">
    <name type="scientific">Paracoccus sulfuroxidans</name>
    <dbReference type="NCBI Taxonomy" id="384678"/>
    <lineage>
        <taxon>Bacteria</taxon>
        <taxon>Pseudomonadati</taxon>
        <taxon>Pseudomonadota</taxon>
        <taxon>Alphaproteobacteria</taxon>
        <taxon>Rhodobacterales</taxon>
        <taxon>Paracoccaceae</taxon>
        <taxon>Paracoccus</taxon>
    </lineage>
</organism>
<evidence type="ECO:0000259" key="3">
    <source>
        <dbReference type="PROSITE" id="PS51898"/>
    </source>
</evidence>
<proteinExistence type="predicted"/>
<dbReference type="Proteomes" id="UP000316225">
    <property type="component" value="Unassembled WGS sequence"/>
</dbReference>
<dbReference type="PANTHER" id="PTHR30349:SF64">
    <property type="entry name" value="PROPHAGE INTEGRASE INTD-RELATED"/>
    <property type="match status" value="1"/>
</dbReference>
<accession>A0A562NG82</accession>
<dbReference type="GO" id="GO:0015074">
    <property type="term" value="P:DNA integration"/>
    <property type="evidence" value="ECO:0007669"/>
    <property type="project" value="UniProtKB-KW"/>
</dbReference>
<evidence type="ECO:0000313" key="5">
    <source>
        <dbReference type="Proteomes" id="UP000316225"/>
    </source>
</evidence>
<dbReference type="GO" id="GO:0003677">
    <property type="term" value="F:DNA binding"/>
    <property type="evidence" value="ECO:0007669"/>
    <property type="project" value="InterPro"/>
</dbReference>
<dbReference type="PROSITE" id="PS51898">
    <property type="entry name" value="TYR_RECOMBINASE"/>
    <property type="match status" value="1"/>
</dbReference>
<dbReference type="InterPro" id="IPR013762">
    <property type="entry name" value="Integrase-like_cat_sf"/>
</dbReference>
<dbReference type="OrthoDB" id="6388170at2"/>
<dbReference type="RefSeq" id="WP_145399394.1">
    <property type="nucleotide sequence ID" value="NZ_VLKU01000011.1"/>
</dbReference>
<dbReference type="EMBL" id="VLKU01000011">
    <property type="protein sequence ID" value="TWI31093.1"/>
    <property type="molecule type" value="Genomic_DNA"/>
</dbReference>
<reference evidence="4 5" key="1">
    <citation type="journal article" date="2015" name="Stand. Genomic Sci.">
        <title>Genomic Encyclopedia of Bacterial and Archaeal Type Strains, Phase III: the genomes of soil and plant-associated and newly described type strains.</title>
        <authorList>
            <person name="Whitman W.B."/>
            <person name="Woyke T."/>
            <person name="Klenk H.P."/>
            <person name="Zhou Y."/>
            <person name="Lilburn T.G."/>
            <person name="Beck B.J."/>
            <person name="De Vos P."/>
            <person name="Vandamme P."/>
            <person name="Eisen J.A."/>
            <person name="Garrity G."/>
            <person name="Hugenholtz P."/>
            <person name="Kyrpides N.C."/>
        </authorList>
    </citation>
    <scope>NUCLEOTIDE SEQUENCE [LARGE SCALE GENOMIC DNA]</scope>
    <source>
        <strain evidence="4 5">CGMCC 1.5364</strain>
    </source>
</reference>
<feature type="domain" description="Tyr recombinase" evidence="3">
    <location>
        <begin position="156"/>
        <end position="335"/>
    </location>
</feature>
<evidence type="ECO:0000256" key="2">
    <source>
        <dbReference type="ARBA" id="ARBA00023172"/>
    </source>
</evidence>
<dbReference type="Pfam" id="PF00589">
    <property type="entry name" value="Phage_integrase"/>
    <property type="match status" value="1"/>
</dbReference>
<name>A0A562NG82_9RHOB</name>
<dbReference type="GO" id="GO:0006310">
    <property type="term" value="P:DNA recombination"/>
    <property type="evidence" value="ECO:0007669"/>
    <property type="project" value="UniProtKB-KW"/>
</dbReference>
<dbReference type="InterPro" id="IPR011010">
    <property type="entry name" value="DNA_brk_join_enz"/>
</dbReference>